<dbReference type="Pfam" id="PF08281">
    <property type="entry name" value="Sigma70_r4_2"/>
    <property type="match status" value="1"/>
</dbReference>
<dbReference type="InterPro" id="IPR000838">
    <property type="entry name" value="RNA_pol_sigma70_ECF_CS"/>
</dbReference>
<evidence type="ECO:0000313" key="9">
    <source>
        <dbReference type="EMBL" id="GAJ30413.1"/>
    </source>
</evidence>
<dbReference type="PANTHER" id="PTHR43133">
    <property type="entry name" value="RNA POLYMERASE ECF-TYPE SIGMA FACTO"/>
    <property type="match status" value="1"/>
</dbReference>
<evidence type="ECO:0000256" key="6">
    <source>
        <dbReference type="RuleBase" id="RU000716"/>
    </source>
</evidence>
<keyword evidence="2 6" id="KW-0805">Transcription regulation</keyword>
<proteinExistence type="inferred from homology"/>
<evidence type="ECO:0000256" key="5">
    <source>
        <dbReference type="ARBA" id="ARBA00023163"/>
    </source>
</evidence>
<keyword evidence="5 6" id="KW-0804">Transcription</keyword>
<dbReference type="InterPro" id="IPR013325">
    <property type="entry name" value="RNA_pol_sigma_r2"/>
</dbReference>
<dbReference type="InterPro" id="IPR013249">
    <property type="entry name" value="RNA_pol_sigma70_r4_t2"/>
</dbReference>
<evidence type="ECO:0000259" key="7">
    <source>
        <dbReference type="Pfam" id="PF04542"/>
    </source>
</evidence>
<dbReference type="OrthoDB" id="9780326at2"/>
<sequence>MEVRDPDVELLRQVAQGDERAARRLVAARLPRVLAFATRVLGERSDAEDVAQEVFLRVWRHAGRWRAGTARFDTWLHTVTLNLCRDRIRRRRETLIAEPPDLPDPTPDAQARMEAAAGARSVATAIASLPERQKLAIILVHYQEMSNIEAATIMSVSVEALESLLSRGRRTLRHSLTGEERRHD</sequence>
<dbReference type="InterPro" id="IPR039425">
    <property type="entry name" value="RNA_pol_sigma-70-like"/>
</dbReference>
<evidence type="ECO:0000256" key="3">
    <source>
        <dbReference type="ARBA" id="ARBA00023082"/>
    </source>
</evidence>
<keyword evidence="4 6" id="KW-0238">DNA-binding</keyword>
<dbReference type="SUPFAM" id="SSF88946">
    <property type="entry name" value="Sigma2 domain of RNA polymerase sigma factors"/>
    <property type="match status" value="1"/>
</dbReference>
<dbReference type="GO" id="GO:0003677">
    <property type="term" value="F:DNA binding"/>
    <property type="evidence" value="ECO:0007669"/>
    <property type="project" value="UniProtKB-KW"/>
</dbReference>
<keyword evidence="10" id="KW-1185">Reference proteome</keyword>
<dbReference type="CDD" id="cd06171">
    <property type="entry name" value="Sigma70_r4"/>
    <property type="match status" value="1"/>
</dbReference>
<dbReference type="NCBIfam" id="NF004113">
    <property type="entry name" value="PRK05602.1"/>
    <property type="match status" value="1"/>
</dbReference>
<dbReference type="GO" id="GO:0000428">
    <property type="term" value="C:DNA-directed RNA polymerase complex"/>
    <property type="evidence" value="ECO:0007669"/>
    <property type="project" value="UniProtKB-KW"/>
</dbReference>
<reference evidence="9 10" key="2">
    <citation type="journal article" date="2014" name="FEMS Microbiol. Lett.">
        <title>Draft genomic DNA sequence of the facultatively methylotrophic bacterium Acidomonas methanolica type strain MB58.</title>
        <authorList>
            <person name="Higashiura N."/>
            <person name="Hadano H."/>
            <person name="Hirakawa H."/>
            <person name="Matsutani M."/>
            <person name="Takabe S."/>
            <person name="Matsushita K."/>
            <person name="Azuma Y."/>
        </authorList>
    </citation>
    <scope>NUCLEOTIDE SEQUENCE [LARGE SCALE GENOMIC DNA]</scope>
    <source>
        <strain evidence="9 10">MB58</strain>
    </source>
</reference>
<comment type="caution">
    <text evidence="9">The sequence shown here is derived from an EMBL/GenBank/DDBJ whole genome shotgun (WGS) entry which is preliminary data.</text>
</comment>
<feature type="domain" description="RNA polymerase sigma-70 region 2" evidence="7">
    <location>
        <begin position="25"/>
        <end position="92"/>
    </location>
</feature>
<dbReference type="Gene3D" id="1.10.1740.10">
    <property type="match status" value="1"/>
</dbReference>
<comment type="similarity">
    <text evidence="1 6">Belongs to the sigma-70 factor family. ECF subfamily.</text>
</comment>
<feature type="domain" description="RNA polymerase sigma factor 70 region 4 type 2" evidence="8">
    <location>
        <begin position="121"/>
        <end position="172"/>
    </location>
</feature>
<evidence type="ECO:0000313" key="10">
    <source>
        <dbReference type="Proteomes" id="UP000019760"/>
    </source>
</evidence>
<dbReference type="NCBIfam" id="TIGR02937">
    <property type="entry name" value="sigma70-ECF"/>
    <property type="match status" value="1"/>
</dbReference>
<dbReference type="InterPro" id="IPR014284">
    <property type="entry name" value="RNA_pol_sigma-70_dom"/>
</dbReference>
<dbReference type="SUPFAM" id="SSF88659">
    <property type="entry name" value="Sigma3 and sigma4 domains of RNA polymerase sigma factors"/>
    <property type="match status" value="1"/>
</dbReference>
<dbReference type="EMBL" id="BAND01000133">
    <property type="protein sequence ID" value="GAJ30413.1"/>
    <property type="molecule type" value="Genomic_DNA"/>
</dbReference>
<reference evidence="10" key="1">
    <citation type="journal article" date="2014" name="FEMS Microbiol. Lett.">
        <title>Draft Genomic DNA Sequence of the Facultatively Methylotrophic Bacterium Acidomonas methanolica type strain MB58.</title>
        <authorList>
            <person name="Higashiura N."/>
            <person name="Hadano H."/>
            <person name="Hirakawa H."/>
            <person name="Matsutani M."/>
            <person name="Takabe S."/>
            <person name="Matsushita K."/>
            <person name="Azuma Y."/>
        </authorList>
    </citation>
    <scope>NUCLEOTIDE SEQUENCE [LARGE SCALE GENOMIC DNA]</scope>
    <source>
        <strain evidence="10">MB58</strain>
    </source>
</reference>
<dbReference type="InterPro" id="IPR036388">
    <property type="entry name" value="WH-like_DNA-bd_sf"/>
</dbReference>
<gene>
    <name evidence="9" type="ORF">Amme_134_005</name>
</gene>
<dbReference type="Proteomes" id="UP000019760">
    <property type="component" value="Unassembled WGS sequence"/>
</dbReference>
<dbReference type="InterPro" id="IPR013324">
    <property type="entry name" value="RNA_pol_sigma_r3/r4-like"/>
</dbReference>
<dbReference type="AlphaFoldDB" id="A0A023D8E7"/>
<keyword evidence="3 6" id="KW-0731">Sigma factor</keyword>
<name>A0A023D8E7_ACIMT</name>
<dbReference type="GO" id="GO:0016987">
    <property type="term" value="F:sigma factor activity"/>
    <property type="evidence" value="ECO:0007669"/>
    <property type="project" value="UniProtKB-KW"/>
</dbReference>
<dbReference type="RefSeq" id="WP_042061439.1">
    <property type="nucleotide sequence ID" value="NZ_BAND01000133.1"/>
</dbReference>
<keyword evidence="9" id="KW-0240">DNA-directed RNA polymerase</keyword>
<dbReference type="GO" id="GO:0006352">
    <property type="term" value="P:DNA-templated transcription initiation"/>
    <property type="evidence" value="ECO:0007669"/>
    <property type="project" value="InterPro"/>
</dbReference>
<evidence type="ECO:0000256" key="2">
    <source>
        <dbReference type="ARBA" id="ARBA00023015"/>
    </source>
</evidence>
<protein>
    <recommendedName>
        <fullName evidence="6">RNA polymerase sigma factor</fullName>
    </recommendedName>
</protein>
<dbReference type="Pfam" id="PF04542">
    <property type="entry name" value="Sigma70_r2"/>
    <property type="match status" value="1"/>
</dbReference>
<dbReference type="Gene3D" id="1.10.10.10">
    <property type="entry name" value="Winged helix-like DNA-binding domain superfamily/Winged helix DNA-binding domain"/>
    <property type="match status" value="1"/>
</dbReference>
<organism evidence="9 10">
    <name type="scientific">Acidomonas methanolica NBRC 104435</name>
    <dbReference type="NCBI Taxonomy" id="1231351"/>
    <lineage>
        <taxon>Bacteria</taxon>
        <taxon>Pseudomonadati</taxon>
        <taxon>Pseudomonadota</taxon>
        <taxon>Alphaproteobacteria</taxon>
        <taxon>Acetobacterales</taxon>
        <taxon>Acetobacteraceae</taxon>
        <taxon>Acidomonas</taxon>
    </lineage>
</organism>
<evidence type="ECO:0000256" key="4">
    <source>
        <dbReference type="ARBA" id="ARBA00023125"/>
    </source>
</evidence>
<evidence type="ECO:0000259" key="8">
    <source>
        <dbReference type="Pfam" id="PF08281"/>
    </source>
</evidence>
<dbReference type="PANTHER" id="PTHR43133:SF8">
    <property type="entry name" value="RNA POLYMERASE SIGMA FACTOR HI_1459-RELATED"/>
    <property type="match status" value="1"/>
</dbReference>
<dbReference type="PROSITE" id="PS01063">
    <property type="entry name" value="SIGMA70_ECF"/>
    <property type="match status" value="1"/>
</dbReference>
<evidence type="ECO:0000256" key="1">
    <source>
        <dbReference type="ARBA" id="ARBA00010641"/>
    </source>
</evidence>
<dbReference type="InterPro" id="IPR007627">
    <property type="entry name" value="RNA_pol_sigma70_r2"/>
</dbReference>
<accession>A0A023D8E7</accession>